<organism evidence="1 2">
    <name type="scientific">Levilactobacillus suantsaii</name>
    <dbReference type="NCBI Taxonomy" id="2292255"/>
    <lineage>
        <taxon>Bacteria</taxon>
        <taxon>Bacillati</taxon>
        <taxon>Bacillota</taxon>
        <taxon>Bacilli</taxon>
        <taxon>Lactobacillales</taxon>
        <taxon>Lactobacillaceae</taxon>
        <taxon>Levilactobacillus</taxon>
    </lineage>
</organism>
<name>A0A4Q0VGT3_9LACO</name>
<proteinExistence type="predicted"/>
<evidence type="ECO:0000313" key="1">
    <source>
        <dbReference type="EMBL" id="RXI78222.1"/>
    </source>
</evidence>
<sequence>MDKNLRRLLWRQYRKRFWSLGLISLLIMALSAWADTTTWLYHSKTTVFGPQMHQWLAFDATKLRFGSFSLYSPWLMFAFGLAGLVLMNQDLKDHFNQFLFTSGYRRRQIYWTKLTLGLGGLLGIAVVTTAIQYLIYWLQMPASVTLDLAWPGLITTWLMGLTTSIGFFAICWFAALIIGQTGALWVTLAGFILSLVGIISVNVPGFNLLTAQQGQWTEIGAWIVATIILAVWGAWLYQRLSLEHDGEYLLFPGLRWPVYLVFVIYVTVIFSGGFHVTTAGIIALLVTVIFGYLWLWRPKLTWHRTKN</sequence>
<keyword evidence="2" id="KW-1185">Reference proteome</keyword>
<dbReference type="Proteomes" id="UP000290602">
    <property type="component" value="Unassembled WGS sequence"/>
</dbReference>
<dbReference type="EMBL" id="QXIL01000014">
    <property type="protein sequence ID" value="RXI78222.1"/>
    <property type="molecule type" value="Genomic_DNA"/>
</dbReference>
<gene>
    <name evidence="1" type="ORF">DXH47_07790</name>
</gene>
<evidence type="ECO:0000313" key="2">
    <source>
        <dbReference type="Proteomes" id="UP000290602"/>
    </source>
</evidence>
<protein>
    <submittedName>
        <fullName evidence="1">ABC transporter permease</fullName>
    </submittedName>
</protein>
<accession>A0A4Q0VGT3</accession>
<reference evidence="1 2" key="1">
    <citation type="submission" date="2018-08" db="EMBL/GenBank/DDBJ databases">
        <title>Lactobacillus suantsai sp. nov., isolated from traditional fermented suan-tsai in Taiwan.</title>
        <authorList>
            <person name="Huang C.-H."/>
        </authorList>
    </citation>
    <scope>NUCLEOTIDE SEQUENCE [LARGE SCALE GENOMIC DNA]</scope>
    <source>
        <strain evidence="1 2">BCRC 12945</strain>
    </source>
</reference>
<dbReference type="OrthoDB" id="2267522at2"/>
<comment type="caution">
    <text evidence="1">The sequence shown here is derived from an EMBL/GenBank/DDBJ whole genome shotgun (WGS) entry which is preliminary data.</text>
</comment>
<dbReference type="AlphaFoldDB" id="A0A4Q0VGT3"/>
<dbReference type="RefSeq" id="WP_129032790.1">
    <property type="nucleotide sequence ID" value="NZ_CP059603.1"/>
</dbReference>